<reference evidence="1" key="2">
    <citation type="submission" date="2025-09" db="UniProtKB">
        <authorList>
            <consortium name="Ensembl"/>
        </authorList>
    </citation>
    <scope>IDENTIFICATION</scope>
</reference>
<accession>A0A3P8VDM9</accession>
<organism evidence="1 2">
    <name type="scientific">Cynoglossus semilaevis</name>
    <name type="common">Tongue sole</name>
    <dbReference type="NCBI Taxonomy" id="244447"/>
    <lineage>
        <taxon>Eukaryota</taxon>
        <taxon>Metazoa</taxon>
        <taxon>Chordata</taxon>
        <taxon>Craniata</taxon>
        <taxon>Vertebrata</taxon>
        <taxon>Euteleostomi</taxon>
        <taxon>Actinopterygii</taxon>
        <taxon>Neopterygii</taxon>
        <taxon>Teleostei</taxon>
        <taxon>Neoteleostei</taxon>
        <taxon>Acanthomorphata</taxon>
        <taxon>Carangaria</taxon>
        <taxon>Pleuronectiformes</taxon>
        <taxon>Pleuronectoidei</taxon>
        <taxon>Cynoglossidae</taxon>
        <taxon>Cynoglossinae</taxon>
        <taxon>Cynoglossus</taxon>
    </lineage>
</organism>
<dbReference type="AlphaFoldDB" id="A0A3P8VDM9"/>
<keyword evidence="2" id="KW-1185">Reference proteome</keyword>
<dbReference type="Proteomes" id="UP000265120">
    <property type="component" value="Unassembled WGS sequence"/>
</dbReference>
<dbReference type="InParanoid" id="A0A3P8VDM9"/>
<reference evidence="1" key="1">
    <citation type="submission" date="2025-08" db="UniProtKB">
        <authorList>
            <consortium name="Ensembl"/>
        </authorList>
    </citation>
    <scope>IDENTIFICATION</scope>
</reference>
<sequence length="72" mass="8452">RLILTGNKCNFFALLQNSCHLHFGSPSCSHLSGTQYKCKFGQLEYKYQKRKLSVDVLLLFVCQFICWDLFRD</sequence>
<evidence type="ECO:0000313" key="2">
    <source>
        <dbReference type="Proteomes" id="UP000265120"/>
    </source>
</evidence>
<evidence type="ECO:0000313" key="1">
    <source>
        <dbReference type="Ensembl" id="ENSCSEP00000012492.1"/>
    </source>
</evidence>
<protein>
    <submittedName>
        <fullName evidence="1">Uncharacterized protein</fullName>
    </submittedName>
</protein>
<proteinExistence type="predicted"/>
<name>A0A3P8VDM9_CYNSE</name>
<dbReference type="Ensembl" id="ENSCSET00000012642.1">
    <property type="protein sequence ID" value="ENSCSEP00000012492.1"/>
    <property type="gene ID" value="ENSCSEG00000008073.1"/>
</dbReference>